<evidence type="ECO:0000313" key="1">
    <source>
        <dbReference type="EMBL" id="KAJ8878668.1"/>
    </source>
</evidence>
<organism evidence="1 2">
    <name type="scientific">Dryococelus australis</name>
    <dbReference type="NCBI Taxonomy" id="614101"/>
    <lineage>
        <taxon>Eukaryota</taxon>
        <taxon>Metazoa</taxon>
        <taxon>Ecdysozoa</taxon>
        <taxon>Arthropoda</taxon>
        <taxon>Hexapoda</taxon>
        <taxon>Insecta</taxon>
        <taxon>Pterygota</taxon>
        <taxon>Neoptera</taxon>
        <taxon>Polyneoptera</taxon>
        <taxon>Phasmatodea</taxon>
        <taxon>Verophasmatodea</taxon>
        <taxon>Anareolatae</taxon>
        <taxon>Phasmatidae</taxon>
        <taxon>Eurycanthinae</taxon>
        <taxon>Dryococelus</taxon>
    </lineage>
</organism>
<feature type="non-terminal residue" evidence="1">
    <location>
        <position position="270"/>
    </location>
</feature>
<dbReference type="EMBL" id="JARBHB010000007">
    <property type="protein sequence ID" value="KAJ8878668.1"/>
    <property type="molecule type" value="Genomic_DNA"/>
</dbReference>
<gene>
    <name evidence="1" type="ORF">PR048_019253</name>
</gene>
<evidence type="ECO:0000313" key="2">
    <source>
        <dbReference type="Proteomes" id="UP001159363"/>
    </source>
</evidence>
<dbReference type="Proteomes" id="UP001159363">
    <property type="component" value="Chromosome 6"/>
</dbReference>
<keyword evidence="2" id="KW-1185">Reference proteome</keyword>
<comment type="caution">
    <text evidence="1">The sequence shown here is derived from an EMBL/GenBank/DDBJ whole genome shotgun (WGS) entry which is preliminary data.</text>
</comment>
<proteinExistence type="predicted"/>
<reference evidence="1 2" key="1">
    <citation type="submission" date="2023-02" db="EMBL/GenBank/DDBJ databases">
        <title>LHISI_Scaffold_Assembly.</title>
        <authorList>
            <person name="Stuart O.P."/>
            <person name="Cleave R."/>
            <person name="Magrath M.J.L."/>
            <person name="Mikheyev A.S."/>
        </authorList>
    </citation>
    <scope>NUCLEOTIDE SEQUENCE [LARGE SCALE GENOMIC DNA]</scope>
    <source>
        <strain evidence="1">Daus_M_001</strain>
        <tissue evidence="1">Leg muscle</tissue>
    </source>
</reference>
<accession>A0ABQ9H2Y8</accession>
<sequence>MATLRFLATGRTLEDLKSSCRIAPQTLDEIIPDTCEAIFKAQRNYCESLGDNIFLRLNDFALPLGLEFHDMSNNGEGMGKRWGEFEHRWNFPNCIGAVDGKYVATMLPPGSGSYIYDYKNFHSQVSDLSKKLEDGSLNLPKEVIIAGKNMRCVLVVDVAFPLREYIAKTVRFGVIQTYISSIDFTQVHHIVVVCCALHNFLRSKVPHQYTPLECLDEEEIESGNVTPGPRCNESMSLSKTTCHPTNSAELVRESFVRYFNNEGQVSLATK</sequence>
<evidence type="ECO:0008006" key="3">
    <source>
        <dbReference type="Google" id="ProtNLM"/>
    </source>
</evidence>
<name>A0ABQ9H2Y8_9NEOP</name>
<protein>
    <recommendedName>
        <fullName evidence="3">DDE Tnp4 domain-containing protein</fullName>
    </recommendedName>
</protein>